<dbReference type="Gene3D" id="2.60.120.920">
    <property type="match status" value="1"/>
</dbReference>
<reference evidence="3 4" key="1">
    <citation type="submission" date="2017-11" db="EMBL/GenBank/DDBJ databases">
        <title>The genome of Rhizophagus clarus HR1 reveals common genetic basis of auxotrophy among arbuscular mycorrhizal fungi.</title>
        <authorList>
            <person name="Kobayashi Y."/>
        </authorList>
    </citation>
    <scope>NUCLEOTIDE SEQUENCE [LARGE SCALE GENOMIC DNA]</scope>
    <source>
        <strain evidence="3 4">HR1</strain>
    </source>
</reference>
<accession>A0A2Z6QMN7</accession>
<proteinExistence type="predicted"/>
<gene>
    <name evidence="3" type="ORF">RclHR1_12620001</name>
</gene>
<dbReference type="PROSITE" id="PS50188">
    <property type="entry name" value="B302_SPRY"/>
    <property type="match status" value="1"/>
</dbReference>
<dbReference type="SMART" id="SM00225">
    <property type="entry name" value="BTB"/>
    <property type="match status" value="1"/>
</dbReference>
<organism evidence="3 4">
    <name type="scientific">Rhizophagus clarus</name>
    <dbReference type="NCBI Taxonomy" id="94130"/>
    <lineage>
        <taxon>Eukaryota</taxon>
        <taxon>Fungi</taxon>
        <taxon>Fungi incertae sedis</taxon>
        <taxon>Mucoromycota</taxon>
        <taxon>Glomeromycotina</taxon>
        <taxon>Glomeromycetes</taxon>
        <taxon>Glomerales</taxon>
        <taxon>Glomeraceae</taxon>
        <taxon>Rhizophagus</taxon>
    </lineage>
</organism>
<protein>
    <recommendedName>
        <fullName evidence="5">BTB domain-containing protein</fullName>
    </recommendedName>
</protein>
<dbReference type="SMART" id="SM00449">
    <property type="entry name" value="SPRY"/>
    <property type="match status" value="1"/>
</dbReference>
<dbReference type="EMBL" id="BEXD01000294">
    <property type="protein sequence ID" value="GBB86174.1"/>
    <property type="molecule type" value="Genomic_DNA"/>
</dbReference>
<feature type="domain" description="BTB" evidence="1">
    <location>
        <begin position="21"/>
        <end position="89"/>
    </location>
</feature>
<evidence type="ECO:0008006" key="5">
    <source>
        <dbReference type="Google" id="ProtNLM"/>
    </source>
</evidence>
<name>A0A2Z6QMN7_9GLOM</name>
<dbReference type="Gene3D" id="3.30.710.10">
    <property type="entry name" value="Potassium Channel Kv1.1, Chain A"/>
    <property type="match status" value="1"/>
</dbReference>
<evidence type="ECO:0000259" key="2">
    <source>
        <dbReference type="PROSITE" id="PS50188"/>
    </source>
</evidence>
<dbReference type="InterPro" id="IPR000210">
    <property type="entry name" value="BTB/POZ_dom"/>
</dbReference>
<feature type="domain" description="B30.2/SPRY" evidence="2">
    <location>
        <begin position="281"/>
        <end position="460"/>
    </location>
</feature>
<dbReference type="PROSITE" id="PS50097">
    <property type="entry name" value="BTB"/>
    <property type="match status" value="1"/>
</dbReference>
<dbReference type="InterPro" id="IPR013320">
    <property type="entry name" value="ConA-like_dom_sf"/>
</dbReference>
<dbReference type="Proteomes" id="UP000247702">
    <property type="component" value="Unassembled WGS sequence"/>
</dbReference>
<dbReference type="AlphaFoldDB" id="A0A2Z6QMN7"/>
<dbReference type="Pfam" id="PF00651">
    <property type="entry name" value="BTB"/>
    <property type="match status" value="1"/>
</dbReference>
<dbReference type="SUPFAM" id="SSF49899">
    <property type="entry name" value="Concanavalin A-like lectins/glucanases"/>
    <property type="match status" value="1"/>
</dbReference>
<evidence type="ECO:0000313" key="4">
    <source>
        <dbReference type="Proteomes" id="UP000247702"/>
    </source>
</evidence>
<dbReference type="SUPFAM" id="SSF54695">
    <property type="entry name" value="POZ domain"/>
    <property type="match status" value="1"/>
</dbReference>
<dbReference type="CDD" id="cd11709">
    <property type="entry name" value="SPRY"/>
    <property type="match status" value="1"/>
</dbReference>
<evidence type="ECO:0000259" key="1">
    <source>
        <dbReference type="PROSITE" id="PS50097"/>
    </source>
</evidence>
<dbReference type="Pfam" id="PF00622">
    <property type="entry name" value="SPRY"/>
    <property type="match status" value="1"/>
</dbReference>
<dbReference type="InterPro" id="IPR003877">
    <property type="entry name" value="SPRY_dom"/>
</dbReference>
<dbReference type="InterPro" id="IPR011333">
    <property type="entry name" value="SKP1/BTB/POZ_sf"/>
</dbReference>
<dbReference type="InterPro" id="IPR001870">
    <property type="entry name" value="B30.2/SPRY"/>
</dbReference>
<comment type="caution">
    <text evidence="3">The sequence shown here is derived from an EMBL/GenBank/DDBJ whole genome shotgun (WGS) entry which is preliminary data.</text>
</comment>
<keyword evidence="4" id="KW-1185">Reference proteome</keyword>
<evidence type="ECO:0000313" key="3">
    <source>
        <dbReference type="EMBL" id="GBB86174.1"/>
    </source>
</evidence>
<dbReference type="PANTHER" id="PTHR24413">
    <property type="entry name" value="SPECKLE-TYPE POZ PROTEIN"/>
    <property type="match status" value="1"/>
</dbReference>
<sequence>MMRGYSLEQDLRLLINNPKYSDIEILCEDNKKLYGCRAILAARSEVFDGLLYNGMKETYKNQISFPKINSSIMEIILEYTYTGSIKEEYLTKNNTIEAFYAADYFQLSDLQDLILKTVKNANFSKNLAPELLSIVSEKMTLAEDSILLNSLVESVASMSLNEIEFGRLSIAGLKCLLSYTYKKEKLFATPEYEVFRYSAILAAKEVSNDVHKILMKKLPTLKQLENTNLIKTEDKFTYHLKVAKKLEPLVRFIDLNQIKGEILIEIIEPLEIVPFEIILSNYRHRVLSNDMCSTGIRGNPYVLDESTCGSNLIIEDNGKVVKSNAHIQQCVRAKMMIENKGIFEWDVIIEEDSRYSWIGVCASKNFDYETWAGSQPTGWILGSDGRCCNFRKSKDDYCPAFGNGARVTVHLDMDKKTCAFTVNGTRYSNVSFWNNLPSKVYPVLSLCHPGQLRIQPHQKK</sequence>
<dbReference type="InterPro" id="IPR043136">
    <property type="entry name" value="B30.2/SPRY_sf"/>
</dbReference>